<comment type="caution">
    <text evidence="1">The sequence shown here is derived from an EMBL/GenBank/DDBJ whole genome shotgun (WGS) entry which is preliminary data.</text>
</comment>
<reference evidence="2" key="1">
    <citation type="journal article" date="2023" name="Nat. Plants">
        <title>Single-cell RNA sequencing provides a high-resolution roadmap for understanding the multicellular compartmentation of specialized metabolism.</title>
        <authorList>
            <person name="Sun S."/>
            <person name="Shen X."/>
            <person name="Li Y."/>
            <person name="Li Y."/>
            <person name="Wang S."/>
            <person name="Li R."/>
            <person name="Zhang H."/>
            <person name="Shen G."/>
            <person name="Guo B."/>
            <person name="Wei J."/>
            <person name="Xu J."/>
            <person name="St-Pierre B."/>
            <person name="Chen S."/>
            <person name="Sun C."/>
        </authorList>
    </citation>
    <scope>NUCLEOTIDE SEQUENCE [LARGE SCALE GENOMIC DNA]</scope>
</reference>
<sequence length="130" mass="14976">MSADLEFRPELLEIRLPPITVKVSSHSNLNTATHEEPDDCQTPKITAQNHFTTDEEQDHELICKTPKSPKHMIPKILSCPPAPRKPPRKVASCKRKLSELQFFDVVSRDEIDSFFRQFDVNSKRRSCTFV</sequence>
<gene>
    <name evidence="1" type="ORF">M9H77_34529</name>
</gene>
<dbReference type="EMBL" id="CM044708">
    <property type="protein sequence ID" value="KAI5648524.1"/>
    <property type="molecule type" value="Genomic_DNA"/>
</dbReference>
<evidence type="ECO:0000313" key="1">
    <source>
        <dbReference type="EMBL" id="KAI5648524.1"/>
    </source>
</evidence>
<evidence type="ECO:0000313" key="2">
    <source>
        <dbReference type="Proteomes" id="UP001060085"/>
    </source>
</evidence>
<name>A0ACB9ZN53_CATRO</name>
<organism evidence="1 2">
    <name type="scientific">Catharanthus roseus</name>
    <name type="common">Madagascar periwinkle</name>
    <name type="synonym">Vinca rosea</name>
    <dbReference type="NCBI Taxonomy" id="4058"/>
    <lineage>
        <taxon>Eukaryota</taxon>
        <taxon>Viridiplantae</taxon>
        <taxon>Streptophyta</taxon>
        <taxon>Embryophyta</taxon>
        <taxon>Tracheophyta</taxon>
        <taxon>Spermatophyta</taxon>
        <taxon>Magnoliopsida</taxon>
        <taxon>eudicotyledons</taxon>
        <taxon>Gunneridae</taxon>
        <taxon>Pentapetalae</taxon>
        <taxon>asterids</taxon>
        <taxon>lamiids</taxon>
        <taxon>Gentianales</taxon>
        <taxon>Apocynaceae</taxon>
        <taxon>Rauvolfioideae</taxon>
        <taxon>Vinceae</taxon>
        <taxon>Catharanthinae</taxon>
        <taxon>Catharanthus</taxon>
    </lineage>
</organism>
<protein>
    <submittedName>
        <fullName evidence="1">Uncharacterized protein</fullName>
    </submittedName>
</protein>
<accession>A0ACB9ZN53</accession>
<proteinExistence type="predicted"/>
<dbReference type="Proteomes" id="UP001060085">
    <property type="component" value="Linkage Group LG08"/>
</dbReference>
<keyword evidence="2" id="KW-1185">Reference proteome</keyword>